<dbReference type="PANTHER" id="PTHR33606">
    <property type="entry name" value="PROTEIN YCII"/>
    <property type="match status" value="1"/>
</dbReference>
<name>A0A2K9NGF4_9PROT</name>
<gene>
    <name evidence="3" type="ORF">C0V82_17325</name>
</gene>
<evidence type="ECO:0000313" key="4">
    <source>
        <dbReference type="Proteomes" id="UP000234752"/>
    </source>
</evidence>
<accession>A0A2K9NGF4</accession>
<comment type="similarity">
    <text evidence="1">Belongs to the YciI family.</text>
</comment>
<dbReference type="EMBL" id="CP025612">
    <property type="protein sequence ID" value="AUN32167.1"/>
    <property type="molecule type" value="Genomic_DNA"/>
</dbReference>
<dbReference type="Gene3D" id="3.30.70.1060">
    <property type="entry name" value="Dimeric alpha+beta barrel"/>
    <property type="match status" value="1"/>
</dbReference>
<dbReference type="AlphaFoldDB" id="A0A2K9NGF4"/>
<dbReference type="KEGG" id="ncb:C0V82_17325"/>
<organism evidence="3 4">
    <name type="scientific">Niveispirillum cyanobacteriorum</name>
    <dbReference type="NCBI Taxonomy" id="1612173"/>
    <lineage>
        <taxon>Bacteria</taxon>
        <taxon>Pseudomonadati</taxon>
        <taxon>Pseudomonadota</taxon>
        <taxon>Alphaproteobacteria</taxon>
        <taxon>Rhodospirillales</taxon>
        <taxon>Azospirillaceae</taxon>
        <taxon>Niveispirillum</taxon>
    </lineage>
</organism>
<dbReference type="PANTHER" id="PTHR33606:SF3">
    <property type="entry name" value="PROTEIN YCII"/>
    <property type="match status" value="1"/>
</dbReference>
<reference evidence="3 4" key="1">
    <citation type="submission" date="2017-12" db="EMBL/GenBank/DDBJ databases">
        <title>Genomes of bacteria within cyanobacterial aggregates.</title>
        <authorList>
            <person name="Cai H."/>
        </authorList>
    </citation>
    <scope>NUCLEOTIDE SEQUENCE [LARGE SCALE GENOMIC DNA]</scope>
    <source>
        <strain evidence="3 4">TH16</strain>
    </source>
</reference>
<feature type="domain" description="YCII-related" evidence="2">
    <location>
        <begin position="32"/>
        <end position="118"/>
    </location>
</feature>
<dbReference type="InterPro" id="IPR051807">
    <property type="entry name" value="Sec-metab_biosynth-assoc"/>
</dbReference>
<dbReference type="SUPFAM" id="SSF54909">
    <property type="entry name" value="Dimeric alpha+beta barrel"/>
    <property type="match status" value="1"/>
</dbReference>
<dbReference type="InterPro" id="IPR005545">
    <property type="entry name" value="YCII"/>
</dbReference>
<dbReference type="InterPro" id="IPR011008">
    <property type="entry name" value="Dimeric_a/b-barrel"/>
</dbReference>
<sequence>MAAISARWFWICEAVKMNVVPPTVPRIDSPTFLVLAYDIADSAKALALRDEHMEGHLGHMEANWTRYVSAGPMRTDDGKGYLGSMFLLKAANRADVDALMIGDPYFRSGLYDRVEVVPAVVAIGTAIGGRIWAGADQLKGAPATVVSKG</sequence>
<evidence type="ECO:0000259" key="2">
    <source>
        <dbReference type="Pfam" id="PF03795"/>
    </source>
</evidence>
<protein>
    <recommendedName>
        <fullName evidence="2">YCII-related domain-containing protein</fullName>
    </recommendedName>
</protein>
<dbReference type="Proteomes" id="UP000234752">
    <property type="component" value="Chromosome eg_2"/>
</dbReference>
<evidence type="ECO:0000256" key="1">
    <source>
        <dbReference type="ARBA" id="ARBA00007689"/>
    </source>
</evidence>
<dbReference type="Pfam" id="PF03795">
    <property type="entry name" value="YCII"/>
    <property type="match status" value="1"/>
</dbReference>
<evidence type="ECO:0000313" key="3">
    <source>
        <dbReference type="EMBL" id="AUN32167.1"/>
    </source>
</evidence>
<keyword evidence="4" id="KW-1185">Reference proteome</keyword>
<proteinExistence type="inferred from homology"/>